<dbReference type="Proteomes" id="UP000076761">
    <property type="component" value="Unassembled WGS sequence"/>
</dbReference>
<sequence>MNPLLTRSKRWKWHSGRRSAERKAHNPQVCQHRALDASVSYSSKKSIRVRVPPAPITGHKSTDAAPPSRKKSAHTSHRHLPSVLLIYPQRQ</sequence>
<organism evidence="2 3">
    <name type="scientific">Neolentinus lepideus HHB14362 ss-1</name>
    <dbReference type="NCBI Taxonomy" id="1314782"/>
    <lineage>
        <taxon>Eukaryota</taxon>
        <taxon>Fungi</taxon>
        <taxon>Dikarya</taxon>
        <taxon>Basidiomycota</taxon>
        <taxon>Agaricomycotina</taxon>
        <taxon>Agaricomycetes</taxon>
        <taxon>Gloeophyllales</taxon>
        <taxon>Gloeophyllaceae</taxon>
        <taxon>Neolentinus</taxon>
    </lineage>
</organism>
<proteinExistence type="predicted"/>
<accession>A0A165SWU5</accession>
<feature type="compositionally biased region" description="Basic residues" evidence="1">
    <location>
        <begin position="7"/>
        <end position="17"/>
    </location>
</feature>
<gene>
    <name evidence="2" type="ORF">NEOLEDRAFT_340823</name>
</gene>
<feature type="compositionally biased region" description="Basic residues" evidence="1">
    <location>
        <begin position="68"/>
        <end position="80"/>
    </location>
</feature>
<evidence type="ECO:0000313" key="3">
    <source>
        <dbReference type="Proteomes" id="UP000076761"/>
    </source>
</evidence>
<protein>
    <submittedName>
        <fullName evidence="2">Uncharacterized protein</fullName>
    </submittedName>
</protein>
<dbReference type="AlphaFoldDB" id="A0A165SWU5"/>
<keyword evidence="3" id="KW-1185">Reference proteome</keyword>
<reference evidence="2 3" key="1">
    <citation type="journal article" date="2016" name="Mol. Biol. Evol.">
        <title>Comparative Genomics of Early-Diverging Mushroom-Forming Fungi Provides Insights into the Origins of Lignocellulose Decay Capabilities.</title>
        <authorList>
            <person name="Nagy L.G."/>
            <person name="Riley R."/>
            <person name="Tritt A."/>
            <person name="Adam C."/>
            <person name="Daum C."/>
            <person name="Floudas D."/>
            <person name="Sun H."/>
            <person name="Yadav J.S."/>
            <person name="Pangilinan J."/>
            <person name="Larsson K.H."/>
            <person name="Matsuura K."/>
            <person name="Barry K."/>
            <person name="Labutti K."/>
            <person name="Kuo R."/>
            <person name="Ohm R.A."/>
            <person name="Bhattacharya S.S."/>
            <person name="Shirouzu T."/>
            <person name="Yoshinaga Y."/>
            <person name="Martin F.M."/>
            <person name="Grigoriev I.V."/>
            <person name="Hibbett D.S."/>
        </authorList>
    </citation>
    <scope>NUCLEOTIDE SEQUENCE [LARGE SCALE GENOMIC DNA]</scope>
    <source>
        <strain evidence="2 3">HHB14362 ss-1</strain>
    </source>
</reference>
<feature type="region of interest" description="Disordered" evidence="1">
    <location>
        <begin position="1"/>
        <end position="82"/>
    </location>
</feature>
<evidence type="ECO:0000256" key="1">
    <source>
        <dbReference type="SAM" id="MobiDB-lite"/>
    </source>
</evidence>
<evidence type="ECO:0000313" key="2">
    <source>
        <dbReference type="EMBL" id="KZT25799.1"/>
    </source>
</evidence>
<name>A0A165SWU5_9AGAM</name>
<dbReference type="EMBL" id="KV425570">
    <property type="protein sequence ID" value="KZT25799.1"/>
    <property type="molecule type" value="Genomic_DNA"/>
</dbReference>
<dbReference type="InParanoid" id="A0A165SWU5"/>